<evidence type="ECO:0000313" key="4">
    <source>
        <dbReference type="EMBL" id="KAL2641766.1"/>
    </source>
</evidence>
<dbReference type="SMART" id="SM00028">
    <property type="entry name" value="TPR"/>
    <property type="match status" value="3"/>
</dbReference>
<feature type="region of interest" description="Disordered" evidence="2">
    <location>
        <begin position="329"/>
        <end position="371"/>
    </location>
</feature>
<dbReference type="Proteomes" id="UP001605036">
    <property type="component" value="Unassembled WGS sequence"/>
</dbReference>
<evidence type="ECO:0000256" key="1">
    <source>
        <dbReference type="PROSITE-ProRule" id="PRU00339"/>
    </source>
</evidence>
<proteinExistence type="predicted"/>
<protein>
    <recommendedName>
        <fullName evidence="3">RNA-polymerase II-associated protein 3-like C-terminal domain-containing protein</fullName>
    </recommendedName>
</protein>
<evidence type="ECO:0000313" key="5">
    <source>
        <dbReference type="Proteomes" id="UP001605036"/>
    </source>
</evidence>
<feature type="repeat" description="TPR" evidence="1">
    <location>
        <begin position="263"/>
        <end position="296"/>
    </location>
</feature>
<feature type="compositionally biased region" description="Polar residues" evidence="2">
    <location>
        <begin position="37"/>
        <end position="65"/>
    </location>
</feature>
<sequence length="556" mass="61566">MDVQMQIRENTLELHEFLKDLKGWENTVKEKEKKLKNQPSPNGSHVTPAPRSNTSTTLESETKGSQPKAKDKIAASTVTASKRKEKSQGTPSKPGVTAASHTYDYFRDKWDKFDVDSALKEVDEGSDEEDEKTRKAGDKLVPPVRGSEAKRGKTKEKHSSEETSAKIEAMEPGKLFGRGLGTMGRVSAYDEAMPTATSEKELGNDYFKEGKYVKAIDCYSRSIALQPTAIAYANRAMAALKLKKFQEAEEDCTEAISLDDRYTKAYSRRGTARKELKKLLSAVEDFEFALRLEPENKELKRQYVEARDLYEKSTGTRLSDTKVPVTVREISSGSKASQEAPVAPKPTAVPVPSESVSEPESKTGKAFTGRARESYGADIKPVTEVDSAVRPLPANIRTAGQPKTEKKSVDSEAIQKAAARAAAAVTSVRNLASPKTAYEFESLWKGYDGNLDLQSRLIKVMDPASLPKVFKDSLSATVMVEIIRCLQLLFPDDASFAVQILENLTKVGRFSMTVMFLSAKDKSELGKLWDEIFMKASPEQHPKLTTLRATYRLTFV</sequence>
<dbReference type="AlphaFoldDB" id="A0ABD1Z1W2"/>
<dbReference type="PANTHER" id="PTHR47329:SF1">
    <property type="entry name" value="OS05G0129900 PROTEIN"/>
    <property type="match status" value="1"/>
</dbReference>
<feature type="compositionally biased region" description="Basic and acidic residues" evidence="2">
    <location>
        <begin position="147"/>
        <end position="165"/>
    </location>
</feature>
<dbReference type="Pfam" id="PF13877">
    <property type="entry name" value="RPAP3_C"/>
    <property type="match status" value="1"/>
</dbReference>
<dbReference type="Gene3D" id="1.25.40.10">
    <property type="entry name" value="Tetratricopeptide repeat domain"/>
    <property type="match status" value="1"/>
</dbReference>
<keyword evidence="1" id="KW-0802">TPR repeat</keyword>
<dbReference type="InterPro" id="IPR019734">
    <property type="entry name" value="TPR_rpt"/>
</dbReference>
<organism evidence="4 5">
    <name type="scientific">Riccia fluitans</name>
    <dbReference type="NCBI Taxonomy" id="41844"/>
    <lineage>
        <taxon>Eukaryota</taxon>
        <taxon>Viridiplantae</taxon>
        <taxon>Streptophyta</taxon>
        <taxon>Embryophyta</taxon>
        <taxon>Marchantiophyta</taxon>
        <taxon>Marchantiopsida</taxon>
        <taxon>Marchantiidae</taxon>
        <taxon>Marchantiales</taxon>
        <taxon>Ricciaceae</taxon>
        <taxon>Riccia</taxon>
    </lineage>
</organism>
<feature type="region of interest" description="Disordered" evidence="2">
    <location>
        <begin position="30"/>
        <end position="100"/>
    </location>
</feature>
<evidence type="ECO:0000259" key="3">
    <source>
        <dbReference type="Pfam" id="PF13877"/>
    </source>
</evidence>
<dbReference type="SUPFAM" id="SSF48452">
    <property type="entry name" value="TPR-like"/>
    <property type="match status" value="1"/>
</dbReference>
<reference evidence="4 5" key="1">
    <citation type="submission" date="2024-09" db="EMBL/GenBank/DDBJ databases">
        <title>Chromosome-scale assembly of Riccia fluitans.</title>
        <authorList>
            <person name="Paukszto L."/>
            <person name="Sawicki J."/>
            <person name="Karawczyk K."/>
            <person name="Piernik-Szablinska J."/>
            <person name="Szczecinska M."/>
            <person name="Mazdziarz M."/>
        </authorList>
    </citation>
    <scope>NUCLEOTIDE SEQUENCE [LARGE SCALE GENOMIC DNA]</scope>
    <source>
        <strain evidence="4">Rf_01</strain>
        <tissue evidence="4">Aerial parts of the thallus</tissue>
    </source>
</reference>
<evidence type="ECO:0000256" key="2">
    <source>
        <dbReference type="SAM" id="MobiDB-lite"/>
    </source>
</evidence>
<gene>
    <name evidence="4" type="ORF">R1flu_009353</name>
</gene>
<feature type="region of interest" description="Disordered" evidence="2">
    <location>
        <begin position="121"/>
        <end position="165"/>
    </location>
</feature>
<dbReference type="PANTHER" id="PTHR47329">
    <property type="entry name" value="OS05G0129900 PROTEIN"/>
    <property type="match status" value="1"/>
</dbReference>
<comment type="caution">
    <text evidence="4">The sequence shown here is derived from an EMBL/GenBank/DDBJ whole genome shotgun (WGS) entry which is preliminary data.</text>
</comment>
<dbReference type="InterPro" id="IPR011990">
    <property type="entry name" value="TPR-like_helical_dom_sf"/>
</dbReference>
<dbReference type="PROSITE" id="PS50005">
    <property type="entry name" value="TPR"/>
    <property type="match status" value="2"/>
</dbReference>
<accession>A0ABD1Z1W2</accession>
<feature type="domain" description="RNA-polymerase II-associated protein 3-like C-terminal" evidence="3">
    <location>
        <begin position="434"/>
        <end position="522"/>
    </location>
</feature>
<feature type="repeat" description="TPR" evidence="1">
    <location>
        <begin position="196"/>
        <end position="229"/>
    </location>
</feature>
<dbReference type="InterPro" id="IPR025986">
    <property type="entry name" value="RPAP3-like_C"/>
</dbReference>
<dbReference type="Pfam" id="PF00515">
    <property type="entry name" value="TPR_1"/>
    <property type="match status" value="2"/>
</dbReference>
<dbReference type="EMBL" id="JBHFFA010000002">
    <property type="protein sequence ID" value="KAL2641766.1"/>
    <property type="molecule type" value="Genomic_DNA"/>
</dbReference>
<name>A0ABD1Z1W2_9MARC</name>
<keyword evidence="5" id="KW-1185">Reference proteome</keyword>